<dbReference type="RefSeq" id="WP_004993611.1">
    <property type="nucleotide sequence ID" value="NZ_DS999641.1"/>
</dbReference>
<protein>
    <submittedName>
        <fullName evidence="1">Predicted protein</fullName>
    </submittedName>
</protein>
<evidence type="ECO:0000313" key="1">
    <source>
        <dbReference type="EMBL" id="EFE72178.2"/>
    </source>
</evidence>
<organism evidence="1 2">
    <name type="scientific">Streptomyces viridosporus (strain ATCC 14672 / DSM 40746 / JCM 4963 / KCTC 9882 / NRRL B-12104 / FH 1290)</name>
    <name type="common">Streptomyces ghanaensis</name>
    <dbReference type="NCBI Taxonomy" id="566461"/>
    <lineage>
        <taxon>Bacteria</taxon>
        <taxon>Bacillati</taxon>
        <taxon>Actinomycetota</taxon>
        <taxon>Actinomycetes</taxon>
        <taxon>Kitasatosporales</taxon>
        <taxon>Streptomycetaceae</taxon>
        <taxon>Streptomyces</taxon>
    </lineage>
</organism>
<proteinExistence type="predicted"/>
<reference evidence="2" key="1">
    <citation type="submission" date="2008-12" db="EMBL/GenBank/DDBJ databases">
        <title>Annotation of Streptomyces ghanaensis ATCC 14672.</title>
        <authorList>
            <consortium name="The Broad Institute Genome Sequencing Platform"/>
            <consortium name="Broad Institute Microbial Sequencing Center"/>
            <person name="Fischbach M."/>
            <person name="Ward D."/>
            <person name="Young S."/>
            <person name="Kodira C.D."/>
            <person name="Zeng Q."/>
            <person name="Koehrsen M."/>
            <person name="Godfrey P."/>
            <person name="Alvarado L."/>
            <person name="Berlin A.M."/>
            <person name="Borenstein D."/>
            <person name="Chen Z."/>
            <person name="Engels R."/>
            <person name="Freedman E."/>
            <person name="Gellesch M."/>
            <person name="Goldberg J."/>
            <person name="Griggs A."/>
            <person name="Gujja S."/>
            <person name="Heiman D.I."/>
            <person name="Hepburn T.A."/>
            <person name="Howarth C."/>
            <person name="Jen D."/>
            <person name="Larson L."/>
            <person name="Lewis B."/>
            <person name="Mehta T."/>
            <person name="Park D."/>
            <person name="Pearson M."/>
            <person name="Roberts A."/>
            <person name="Saif S."/>
            <person name="Shea T.D."/>
            <person name="Shenoy N."/>
            <person name="Sisk P."/>
            <person name="Stolte C."/>
            <person name="Sykes S.N."/>
            <person name="Walk T."/>
            <person name="White J."/>
            <person name="Yandava C."/>
            <person name="Straight P."/>
            <person name="Clardy J."/>
            <person name="Hung D."/>
            <person name="Kolter R."/>
            <person name="Mekalanos J."/>
            <person name="Walker S."/>
            <person name="Walsh C.T."/>
            <person name="Wieland B.L.C."/>
            <person name="Ilzarbe M."/>
            <person name="Galagan J."/>
            <person name="Nusbaum C."/>
            <person name="Birren B."/>
        </authorList>
    </citation>
    <scope>NUCLEOTIDE SEQUENCE [LARGE SCALE GENOMIC DNA]</scope>
    <source>
        <strain evidence="2">ATCC 14672 / DSM 40746 / JCM 4963 / KCTC 9882 / NRRL B-12104 / FH 1290</strain>
    </source>
</reference>
<accession>D5ZNP7</accession>
<dbReference type="Proteomes" id="UP000003824">
    <property type="component" value="Unassembled WGS sequence"/>
</dbReference>
<dbReference type="AlphaFoldDB" id="D5ZNP7"/>
<evidence type="ECO:0000313" key="2">
    <source>
        <dbReference type="Proteomes" id="UP000003824"/>
    </source>
</evidence>
<name>D5ZNP7_STRV1</name>
<dbReference type="EMBL" id="DS999641">
    <property type="protein sequence ID" value="EFE72178.2"/>
    <property type="molecule type" value="Genomic_DNA"/>
</dbReference>
<gene>
    <name evidence="1" type="ORF">SSFG_07413</name>
</gene>
<sequence>MWINLFDTTHPCPSGQSQALPGDALTGKPYEVEFDVHAHDPSCGCGQEYGFGEFSDRVCQLPIVLCLYGGLIEVHPLIETATATDDPNEHEVVLRDITWEVDGPDGYDFREIQRRVIRDITDAESNLNTDTNPTYIPPYMAADG</sequence>